<keyword evidence="3" id="KW-1185">Reference proteome</keyword>
<dbReference type="SUPFAM" id="SSF51735">
    <property type="entry name" value="NAD(P)-binding Rossmann-fold domains"/>
    <property type="match status" value="1"/>
</dbReference>
<dbReference type="Pfam" id="PF13561">
    <property type="entry name" value="adh_short_C2"/>
    <property type="match status" value="1"/>
</dbReference>
<dbReference type="PANTHER" id="PTHR42760">
    <property type="entry name" value="SHORT-CHAIN DEHYDROGENASES/REDUCTASES FAMILY MEMBER"/>
    <property type="match status" value="1"/>
</dbReference>
<comment type="caution">
    <text evidence="2">The sequence shown here is derived from an EMBL/GenBank/DDBJ whole genome shotgun (WGS) entry which is preliminary data.</text>
</comment>
<dbReference type="PANTHER" id="PTHR42760:SF40">
    <property type="entry name" value="3-OXOACYL-[ACYL-CARRIER-PROTEIN] REDUCTASE, CHLOROPLASTIC"/>
    <property type="match status" value="1"/>
</dbReference>
<dbReference type="PRINTS" id="PR00081">
    <property type="entry name" value="GDHRDH"/>
</dbReference>
<evidence type="ECO:0000256" key="1">
    <source>
        <dbReference type="ARBA" id="ARBA00006484"/>
    </source>
</evidence>
<dbReference type="Gene3D" id="3.40.50.720">
    <property type="entry name" value="NAD(P)-binding Rossmann-like Domain"/>
    <property type="match status" value="1"/>
</dbReference>
<organism evidence="2 3">
    <name type="scientific">Microbacterium helvum</name>
    <dbReference type="NCBI Taxonomy" id="2773713"/>
    <lineage>
        <taxon>Bacteria</taxon>
        <taxon>Bacillati</taxon>
        <taxon>Actinomycetota</taxon>
        <taxon>Actinomycetes</taxon>
        <taxon>Micrococcales</taxon>
        <taxon>Microbacteriaceae</taxon>
        <taxon>Microbacterium</taxon>
    </lineage>
</organism>
<accession>A0ABR8NUE4</accession>
<proteinExistence type="inferred from homology"/>
<dbReference type="RefSeq" id="WP_191172280.1">
    <property type="nucleotide sequence ID" value="NZ_JACXZS010000008.1"/>
</dbReference>
<dbReference type="InterPro" id="IPR036291">
    <property type="entry name" value="NAD(P)-bd_dom_sf"/>
</dbReference>
<evidence type="ECO:0000313" key="3">
    <source>
        <dbReference type="Proteomes" id="UP000598426"/>
    </source>
</evidence>
<dbReference type="EMBL" id="JACXZS010000008">
    <property type="protein sequence ID" value="MBD3942671.1"/>
    <property type="molecule type" value="Genomic_DNA"/>
</dbReference>
<dbReference type="InterPro" id="IPR002347">
    <property type="entry name" value="SDR_fam"/>
</dbReference>
<comment type="similarity">
    <text evidence="1">Belongs to the short-chain dehydrogenases/reductases (SDR) family.</text>
</comment>
<sequence>MNPHRFDLTDRVAWVAGGGGLLGTEVARALAEHGAHVIVADRRLAEAERVADSLVADGLLAEAAELDVADPDGPDRRAADIVQRHGRLDIAVNLCATHSGLTYEELDGPGLTAGLAITLQGAFWFGRAAERAMLSLPAGHGGRIIQFGSMYGVVSPDPSNYPTEIPINPVEYGMAKAGVGQLVRYQAVRLAKHGITVNAIIPGPFPNPEGQGAQAHFVERLASRVPLGRVGNPSEIASAVVFLSSPSASFVTGIQLPIDGGWTAW</sequence>
<evidence type="ECO:0000313" key="2">
    <source>
        <dbReference type="EMBL" id="MBD3942671.1"/>
    </source>
</evidence>
<reference evidence="2 3" key="1">
    <citation type="submission" date="2020-09" db="EMBL/GenBank/DDBJ databases">
        <title>Isolation and identification of active actinomycetes.</title>
        <authorList>
            <person name="Li X."/>
        </authorList>
    </citation>
    <scope>NUCLEOTIDE SEQUENCE [LARGE SCALE GENOMIC DNA]</scope>
    <source>
        <strain evidence="2 3">NEAU-LLC</strain>
    </source>
</reference>
<gene>
    <name evidence="2" type="ORF">IF188_13290</name>
</gene>
<name>A0ABR8NUE4_9MICO</name>
<dbReference type="Proteomes" id="UP000598426">
    <property type="component" value="Unassembled WGS sequence"/>
</dbReference>
<protein>
    <submittedName>
        <fullName evidence="2">SDR family oxidoreductase</fullName>
    </submittedName>
</protein>